<sequence>MSNSTESSTAAVRGSVASYINDIFNTTRIEDTHLLANRISSYLADSDLPVSHTSANQKHVGDKTVDFAVSRMRNKLQEFDAAFYHNGGNSGGA</sequence>
<organism evidence="1 2">
    <name type="scientific">Botrytis paeoniae</name>
    <dbReference type="NCBI Taxonomy" id="278948"/>
    <lineage>
        <taxon>Eukaryota</taxon>
        <taxon>Fungi</taxon>
        <taxon>Dikarya</taxon>
        <taxon>Ascomycota</taxon>
        <taxon>Pezizomycotina</taxon>
        <taxon>Leotiomycetes</taxon>
        <taxon>Helotiales</taxon>
        <taxon>Sclerotiniaceae</taxon>
        <taxon>Botrytis</taxon>
    </lineage>
</organism>
<keyword evidence="2" id="KW-1185">Reference proteome</keyword>
<proteinExistence type="predicted"/>
<dbReference type="AlphaFoldDB" id="A0A4Z1FAB6"/>
<evidence type="ECO:0000313" key="2">
    <source>
        <dbReference type="Proteomes" id="UP000297910"/>
    </source>
</evidence>
<name>A0A4Z1FAB6_9HELO</name>
<gene>
    <name evidence="1" type="ORF">BPAE_0386g00020</name>
</gene>
<dbReference type="Proteomes" id="UP000297910">
    <property type="component" value="Unassembled WGS sequence"/>
</dbReference>
<reference evidence="1 2" key="1">
    <citation type="submission" date="2017-12" db="EMBL/GenBank/DDBJ databases">
        <title>Comparative genomics of Botrytis spp.</title>
        <authorList>
            <person name="Valero-Jimenez C.A."/>
            <person name="Tapia P."/>
            <person name="Veloso J."/>
            <person name="Silva-Moreno E."/>
            <person name="Staats M."/>
            <person name="Valdes J.H."/>
            <person name="Van Kan J.A.L."/>
        </authorList>
    </citation>
    <scope>NUCLEOTIDE SEQUENCE [LARGE SCALE GENOMIC DNA]</scope>
    <source>
        <strain evidence="1 2">Bp0003</strain>
    </source>
</reference>
<comment type="caution">
    <text evidence="1">The sequence shown here is derived from an EMBL/GenBank/DDBJ whole genome shotgun (WGS) entry which is preliminary data.</text>
</comment>
<dbReference type="EMBL" id="PQXI01000384">
    <property type="protein sequence ID" value="TGO18317.1"/>
    <property type="molecule type" value="Genomic_DNA"/>
</dbReference>
<accession>A0A4Z1FAB6</accession>
<evidence type="ECO:0000313" key="1">
    <source>
        <dbReference type="EMBL" id="TGO18317.1"/>
    </source>
</evidence>
<protein>
    <submittedName>
        <fullName evidence="1">Uncharacterized protein</fullName>
    </submittedName>
</protein>